<evidence type="ECO:0000256" key="6">
    <source>
        <dbReference type="SAM" id="MobiDB-lite"/>
    </source>
</evidence>
<reference evidence="8" key="1">
    <citation type="submission" date="2022-08" db="UniProtKB">
        <authorList>
            <consortium name="EnsemblMetazoa"/>
        </authorList>
    </citation>
    <scope>IDENTIFICATION</scope>
</reference>
<feature type="compositionally biased region" description="Low complexity" evidence="6">
    <location>
        <begin position="344"/>
        <end position="358"/>
    </location>
</feature>
<feature type="region of interest" description="Disordered" evidence="6">
    <location>
        <begin position="37"/>
        <end position="59"/>
    </location>
</feature>
<evidence type="ECO:0000256" key="2">
    <source>
        <dbReference type="ARBA" id="ARBA00023125"/>
    </source>
</evidence>
<keyword evidence="2" id="KW-0238">DNA-binding</keyword>
<dbReference type="PROSITE" id="PS50217">
    <property type="entry name" value="BZIP"/>
    <property type="match status" value="1"/>
</dbReference>
<feature type="compositionally biased region" description="Gly residues" evidence="6">
    <location>
        <begin position="89"/>
        <end position="98"/>
    </location>
</feature>
<name>A0A8W7PA16_ANOCL</name>
<feature type="compositionally biased region" description="Basic residues" evidence="6">
    <location>
        <begin position="43"/>
        <end position="53"/>
    </location>
</feature>
<dbReference type="SUPFAM" id="SSF47454">
    <property type="entry name" value="A DNA-binding domain in eukaryotic transcription factors"/>
    <property type="match status" value="1"/>
</dbReference>
<dbReference type="PANTHER" id="PTHR24411:SF55">
    <property type="entry name" value="SEGMENTATION PROTEIN CAP'N'COLLAR"/>
    <property type="match status" value="1"/>
</dbReference>
<feature type="region of interest" description="Disordered" evidence="6">
    <location>
        <begin position="77"/>
        <end position="200"/>
    </location>
</feature>
<feature type="compositionally biased region" description="Gly residues" evidence="6">
    <location>
        <begin position="450"/>
        <end position="463"/>
    </location>
</feature>
<feature type="compositionally biased region" description="Low complexity" evidence="6">
    <location>
        <begin position="77"/>
        <end position="88"/>
    </location>
</feature>
<dbReference type="InterPro" id="IPR008917">
    <property type="entry name" value="TF_DNA-bd_sf"/>
</dbReference>
<dbReference type="Gene3D" id="1.10.880.10">
    <property type="entry name" value="Transcription factor, Skn-1-like, DNA-binding domain"/>
    <property type="match status" value="1"/>
</dbReference>
<dbReference type="GO" id="GO:0000978">
    <property type="term" value="F:RNA polymerase II cis-regulatory region sequence-specific DNA binding"/>
    <property type="evidence" value="ECO:0007669"/>
    <property type="project" value="InterPro"/>
</dbReference>
<dbReference type="Pfam" id="PF03131">
    <property type="entry name" value="bZIP_Maf"/>
    <property type="match status" value="1"/>
</dbReference>
<evidence type="ECO:0000256" key="4">
    <source>
        <dbReference type="ARBA" id="ARBA00023163"/>
    </source>
</evidence>
<evidence type="ECO:0000313" key="8">
    <source>
        <dbReference type="EnsemblMetazoa" id="ACOM027831-PA.1"/>
    </source>
</evidence>
<dbReference type="Proteomes" id="UP000075882">
    <property type="component" value="Unassembled WGS sequence"/>
</dbReference>
<protein>
    <recommendedName>
        <fullName evidence="7">BZIP domain-containing protein</fullName>
    </recommendedName>
</protein>
<evidence type="ECO:0000256" key="5">
    <source>
        <dbReference type="ARBA" id="ARBA00023242"/>
    </source>
</evidence>
<dbReference type="InterPro" id="IPR004826">
    <property type="entry name" value="bZIP_Maf"/>
</dbReference>
<dbReference type="SMART" id="SM00338">
    <property type="entry name" value="BRLZ"/>
    <property type="match status" value="1"/>
</dbReference>
<feature type="domain" description="BZIP" evidence="7">
    <location>
        <begin position="239"/>
        <end position="302"/>
    </location>
</feature>
<keyword evidence="5" id="KW-0539">Nucleus</keyword>
<dbReference type="FunFam" id="1.10.880.10:FF:000004">
    <property type="entry name" value="Nuclear factor, erythroid 2"/>
    <property type="match status" value="1"/>
</dbReference>
<dbReference type="GO" id="GO:0000981">
    <property type="term" value="F:DNA-binding transcription factor activity, RNA polymerase II-specific"/>
    <property type="evidence" value="ECO:0007669"/>
    <property type="project" value="TreeGrafter"/>
</dbReference>
<dbReference type="PANTHER" id="PTHR24411">
    <property type="entry name" value="NUCLEAR FACTOR ERYTHROID 2-RELATED FACTOR"/>
    <property type="match status" value="1"/>
</dbReference>
<dbReference type="PROSITE" id="PS00036">
    <property type="entry name" value="BZIP_BASIC"/>
    <property type="match status" value="1"/>
</dbReference>
<dbReference type="InterPro" id="IPR004827">
    <property type="entry name" value="bZIP"/>
</dbReference>
<proteinExistence type="predicted"/>
<feature type="compositionally biased region" description="Basic residues" evidence="6">
    <location>
        <begin position="377"/>
        <end position="402"/>
    </location>
</feature>
<keyword evidence="1" id="KW-0805">Transcription regulation</keyword>
<feature type="compositionally biased region" description="Basic and acidic residues" evidence="6">
    <location>
        <begin position="189"/>
        <end position="200"/>
    </location>
</feature>
<feature type="compositionally biased region" description="Gly residues" evidence="6">
    <location>
        <begin position="13"/>
        <end position="23"/>
    </location>
</feature>
<feature type="region of interest" description="Disordered" evidence="6">
    <location>
        <begin position="1"/>
        <end position="23"/>
    </location>
</feature>
<keyword evidence="3" id="KW-0010">Activator</keyword>
<dbReference type="CDD" id="cd14698">
    <property type="entry name" value="bZIP_CNC"/>
    <property type="match status" value="1"/>
</dbReference>
<dbReference type="AlphaFoldDB" id="A0A8W7PA16"/>
<feature type="region of interest" description="Disordered" evidence="6">
    <location>
        <begin position="338"/>
        <end position="480"/>
    </location>
</feature>
<feature type="compositionally biased region" description="Low complexity" evidence="6">
    <location>
        <begin position="430"/>
        <end position="449"/>
    </location>
</feature>
<dbReference type="InterPro" id="IPR047167">
    <property type="entry name" value="NFE2-like"/>
</dbReference>
<sequence>MYTMRMLEHNGTTGSGGNNASGGGGMLGVSASAASNLVNHGGVHPHSHHHHHLSLMSSASGGAGLQNAMNVSALVNGSSSASSASSGASSGGGAGGASSGTPGDRLDASSDSAVSSMGSERVPSLSDGDHHSAAMGGRGPLQPQDMIHHNHTYTLPFATPNGGGGAVGVHQGPKPQTRDKSRSSSLHSRKAEEEHLTRDEKRARALQIPIPVHDIINLPMDEFNERLSKYDLSETQLSLIRDIRRRGKNKVAAQNCRKRKLDQIVTLADEVKDMKMRKERLMRDREMVLSEHKKIRDKFSMLYRHVFQNLRDADGNPYSQEHYSLQQSADGAVVLVPRNSERPNGAGSNHLGGNSSNGTANGVHPSLHHSGAAGTHHAGHHHQHGHGHHQLHPHHHLQHHHGLIGGGSAAMNGSMNGSLAMGGASSNGASVTGSNHSSSSSSTSSSSSGVVGGSGGSVQGSGMNGTASATAAIVHQRTKE</sequence>
<evidence type="ECO:0000256" key="1">
    <source>
        <dbReference type="ARBA" id="ARBA00023015"/>
    </source>
</evidence>
<dbReference type="VEuPathDB" id="VectorBase:ACON2_038708"/>
<evidence type="ECO:0000256" key="3">
    <source>
        <dbReference type="ARBA" id="ARBA00023159"/>
    </source>
</evidence>
<accession>A0A8W7PA16</accession>
<dbReference type="EnsemblMetazoa" id="ACOM027831-RA">
    <property type="protein sequence ID" value="ACOM027831-PA.1"/>
    <property type="gene ID" value="ACOM027831"/>
</dbReference>
<evidence type="ECO:0000259" key="7">
    <source>
        <dbReference type="PROSITE" id="PS50217"/>
    </source>
</evidence>
<keyword evidence="4" id="KW-0804">Transcription</keyword>
<dbReference type="GO" id="GO:0005634">
    <property type="term" value="C:nucleus"/>
    <property type="evidence" value="ECO:0007669"/>
    <property type="project" value="TreeGrafter"/>
</dbReference>
<organism evidence="8">
    <name type="scientific">Anopheles coluzzii</name>
    <name type="common">African malaria mosquito</name>
    <dbReference type="NCBI Taxonomy" id="1518534"/>
    <lineage>
        <taxon>Eukaryota</taxon>
        <taxon>Metazoa</taxon>
        <taxon>Ecdysozoa</taxon>
        <taxon>Arthropoda</taxon>
        <taxon>Hexapoda</taxon>
        <taxon>Insecta</taxon>
        <taxon>Pterygota</taxon>
        <taxon>Neoptera</taxon>
        <taxon>Endopterygota</taxon>
        <taxon>Diptera</taxon>
        <taxon>Nematocera</taxon>
        <taxon>Culicoidea</taxon>
        <taxon>Culicidae</taxon>
        <taxon>Anophelinae</taxon>
        <taxon>Anopheles</taxon>
    </lineage>
</organism>